<dbReference type="AlphaFoldDB" id="A0A0A8ZC68"/>
<proteinExistence type="predicted"/>
<evidence type="ECO:0000313" key="1">
    <source>
        <dbReference type="EMBL" id="JAD35268.1"/>
    </source>
</evidence>
<name>A0A0A8ZC68_ARUDO</name>
<reference evidence="1" key="1">
    <citation type="submission" date="2014-09" db="EMBL/GenBank/DDBJ databases">
        <authorList>
            <person name="Magalhaes I.L.F."/>
            <person name="Oliveira U."/>
            <person name="Santos F.R."/>
            <person name="Vidigal T.H.D.A."/>
            <person name="Brescovit A.D."/>
            <person name="Santos A.J."/>
        </authorList>
    </citation>
    <scope>NUCLEOTIDE SEQUENCE</scope>
    <source>
        <tissue evidence="1">Shoot tissue taken approximately 20 cm above the soil surface</tissue>
    </source>
</reference>
<reference evidence="1" key="2">
    <citation type="journal article" date="2015" name="Data Brief">
        <title>Shoot transcriptome of the giant reed, Arundo donax.</title>
        <authorList>
            <person name="Barrero R.A."/>
            <person name="Guerrero F.D."/>
            <person name="Moolhuijzen P."/>
            <person name="Goolsby J.A."/>
            <person name="Tidwell J."/>
            <person name="Bellgard S.E."/>
            <person name="Bellgard M.I."/>
        </authorList>
    </citation>
    <scope>NUCLEOTIDE SEQUENCE</scope>
    <source>
        <tissue evidence="1">Shoot tissue taken approximately 20 cm above the soil surface</tissue>
    </source>
</reference>
<dbReference type="EMBL" id="GBRH01262627">
    <property type="protein sequence ID" value="JAD35268.1"/>
    <property type="molecule type" value="Transcribed_RNA"/>
</dbReference>
<sequence length="36" mass="3982">MTCICSDLLDQILCSLFPFSCGEKSICSFSNLVILH</sequence>
<organism evidence="1">
    <name type="scientific">Arundo donax</name>
    <name type="common">Giant reed</name>
    <name type="synonym">Donax arundinaceus</name>
    <dbReference type="NCBI Taxonomy" id="35708"/>
    <lineage>
        <taxon>Eukaryota</taxon>
        <taxon>Viridiplantae</taxon>
        <taxon>Streptophyta</taxon>
        <taxon>Embryophyta</taxon>
        <taxon>Tracheophyta</taxon>
        <taxon>Spermatophyta</taxon>
        <taxon>Magnoliopsida</taxon>
        <taxon>Liliopsida</taxon>
        <taxon>Poales</taxon>
        <taxon>Poaceae</taxon>
        <taxon>PACMAD clade</taxon>
        <taxon>Arundinoideae</taxon>
        <taxon>Arundineae</taxon>
        <taxon>Arundo</taxon>
    </lineage>
</organism>
<protein>
    <submittedName>
        <fullName evidence="1">Uncharacterized protein</fullName>
    </submittedName>
</protein>
<accession>A0A0A8ZC68</accession>